<keyword evidence="2" id="KW-1185">Reference proteome</keyword>
<dbReference type="Proteomes" id="UP001230207">
    <property type="component" value="Unassembled WGS sequence"/>
</dbReference>
<proteinExistence type="predicted"/>
<protein>
    <submittedName>
        <fullName evidence="1">Uncharacterized protein</fullName>
    </submittedName>
</protein>
<comment type="caution">
    <text evidence="1">The sequence shown here is derived from an EMBL/GenBank/DDBJ whole genome shotgun (WGS) entry which is preliminary data.</text>
</comment>
<evidence type="ECO:0000313" key="2">
    <source>
        <dbReference type="Proteomes" id="UP001230207"/>
    </source>
</evidence>
<dbReference type="RefSeq" id="WP_307229361.1">
    <property type="nucleotide sequence ID" value="NZ_JAUSVF010000001.1"/>
</dbReference>
<accession>A0ABU0BT13</accession>
<name>A0ABU0BT13_9HYPH</name>
<reference evidence="1 2" key="1">
    <citation type="submission" date="2023-07" db="EMBL/GenBank/DDBJ databases">
        <title>Genomic Encyclopedia of Type Strains, Phase IV (KMG-IV): sequencing the most valuable type-strain genomes for metagenomic binning, comparative biology and taxonomic classification.</title>
        <authorList>
            <person name="Goeker M."/>
        </authorList>
    </citation>
    <scope>NUCLEOTIDE SEQUENCE [LARGE SCALE GENOMIC DNA]</scope>
    <source>
        <strain evidence="1 2">DSM 1112</strain>
    </source>
</reference>
<evidence type="ECO:0000313" key="1">
    <source>
        <dbReference type="EMBL" id="MDQ0320002.1"/>
    </source>
</evidence>
<gene>
    <name evidence="1" type="ORF">QO002_002140</name>
</gene>
<sequence>MIGRTEPRVSVPVKTLHELRRLFITFEDDKASNLTPRDENLALGRELIRVALTAPRTFEPT</sequence>
<dbReference type="EMBL" id="JAUSVF010000001">
    <property type="protein sequence ID" value="MDQ0320002.1"/>
    <property type="molecule type" value="Genomic_DNA"/>
</dbReference>
<organism evidence="1 2">
    <name type="scientific">Pararhizobium capsulatum DSM 1112</name>
    <dbReference type="NCBI Taxonomy" id="1121113"/>
    <lineage>
        <taxon>Bacteria</taxon>
        <taxon>Pseudomonadati</taxon>
        <taxon>Pseudomonadota</taxon>
        <taxon>Alphaproteobacteria</taxon>
        <taxon>Hyphomicrobiales</taxon>
        <taxon>Rhizobiaceae</taxon>
        <taxon>Rhizobium/Agrobacterium group</taxon>
        <taxon>Pararhizobium</taxon>
    </lineage>
</organism>